<protein>
    <submittedName>
        <fullName evidence="2">Uncharacterized protein</fullName>
    </submittedName>
</protein>
<dbReference type="EMBL" id="QEFC01001456">
    <property type="protein sequence ID" value="KAE9457894.1"/>
    <property type="molecule type" value="Genomic_DNA"/>
</dbReference>
<gene>
    <name evidence="2" type="ORF">C3L33_10211</name>
</gene>
<feature type="transmembrane region" description="Helical" evidence="1">
    <location>
        <begin position="53"/>
        <end position="75"/>
    </location>
</feature>
<keyword evidence="1" id="KW-1133">Transmembrane helix</keyword>
<comment type="caution">
    <text evidence="2">The sequence shown here is derived from an EMBL/GenBank/DDBJ whole genome shotgun (WGS) entry which is preliminary data.</text>
</comment>
<evidence type="ECO:0000256" key="1">
    <source>
        <dbReference type="SAM" id="Phobius"/>
    </source>
</evidence>
<dbReference type="Proteomes" id="UP000428333">
    <property type="component" value="Linkage Group LG06"/>
</dbReference>
<evidence type="ECO:0000313" key="2">
    <source>
        <dbReference type="EMBL" id="KAE9457894.1"/>
    </source>
</evidence>
<name>A0A6A4LNT6_9ERIC</name>
<keyword evidence="1" id="KW-0472">Membrane</keyword>
<proteinExistence type="predicted"/>
<dbReference type="AlphaFoldDB" id="A0A6A4LNT6"/>
<accession>A0A6A4LNT6</accession>
<evidence type="ECO:0000313" key="3">
    <source>
        <dbReference type="Proteomes" id="UP000428333"/>
    </source>
</evidence>
<organism evidence="2 3">
    <name type="scientific">Rhododendron williamsianum</name>
    <dbReference type="NCBI Taxonomy" id="262921"/>
    <lineage>
        <taxon>Eukaryota</taxon>
        <taxon>Viridiplantae</taxon>
        <taxon>Streptophyta</taxon>
        <taxon>Embryophyta</taxon>
        <taxon>Tracheophyta</taxon>
        <taxon>Spermatophyta</taxon>
        <taxon>Magnoliopsida</taxon>
        <taxon>eudicotyledons</taxon>
        <taxon>Gunneridae</taxon>
        <taxon>Pentapetalae</taxon>
        <taxon>asterids</taxon>
        <taxon>Ericales</taxon>
        <taxon>Ericaceae</taxon>
        <taxon>Ericoideae</taxon>
        <taxon>Rhodoreae</taxon>
        <taxon>Rhododendron</taxon>
    </lineage>
</organism>
<sequence>MIVRSFQCYPEAPRNTETVFGVTQKEKSPTNSRDDDNVNVGIVGRITFNKSPIFIPATMVLLVHQTGLVIGILGFRPAAGNGFGIGEVICSVCGFVFVDILEGPVWQREICDSLIHHMEYESGALALLFVHLSRWSSMVQGFGDETRTHEINVLL</sequence>
<feature type="non-terminal residue" evidence="2">
    <location>
        <position position="1"/>
    </location>
</feature>
<keyword evidence="3" id="KW-1185">Reference proteome</keyword>
<keyword evidence="1" id="KW-0812">Transmembrane</keyword>
<reference evidence="2 3" key="1">
    <citation type="journal article" date="2019" name="Genome Biol. Evol.">
        <title>The Rhododendron genome and chromosomal organization provide insight into shared whole-genome duplications across the heath family (Ericaceae).</title>
        <authorList>
            <person name="Soza V.L."/>
            <person name="Lindsley D."/>
            <person name="Waalkes A."/>
            <person name="Ramage E."/>
            <person name="Patwardhan R.P."/>
            <person name="Burton J.N."/>
            <person name="Adey A."/>
            <person name="Kumar A."/>
            <person name="Qiu R."/>
            <person name="Shendure J."/>
            <person name="Hall B."/>
        </authorList>
    </citation>
    <scope>NUCLEOTIDE SEQUENCE [LARGE SCALE GENOMIC DNA]</scope>
    <source>
        <strain evidence="2">RSF 1966-606</strain>
    </source>
</reference>
<dbReference type="OrthoDB" id="72851at2759"/>